<feature type="transmembrane region" description="Helical" evidence="5">
    <location>
        <begin position="107"/>
        <end position="126"/>
    </location>
</feature>
<feature type="transmembrane region" description="Helical" evidence="5">
    <location>
        <begin position="237"/>
        <end position="258"/>
    </location>
</feature>
<dbReference type="InterPro" id="IPR044880">
    <property type="entry name" value="NCX_ion-bd_dom_sf"/>
</dbReference>
<feature type="transmembrane region" description="Helical" evidence="5">
    <location>
        <begin position="6"/>
        <end position="27"/>
    </location>
</feature>
<dbReference type="Pfam" id="PF01699">
    <property type="entry name" value="Na_Ca_ex"/>
    <property type="match status" value="2"/>
</dbReference>
<feature type="transmembrane region" description="Helical" evidence="5">
    <location>
        <begin position="79"/>
        <end position="98"/>
    </location>
</feature>
<dbReference type="PANTHER" id="PTHR10846:SF8">
    <property type="entry name" value="INNER MEMBRANE PROTEIN YRBG"/>
    <property type="match status" value="1"/>
</dbReference>
<dbReference type="GO" id="GO:0008273">
    <property type="term" value="F:calcium, potassium:sodium antiporter activity"/>
    <property type="evidence" value="ECO:0007669"/>
    <property type="project" value="TreeGrafter"/>
</dbReference>
<evidence type="ECO:0000256" key="1">
    <source>
        <dbReference type="ARBA" id="ARBA00004141"/>
    </source>
</evidence>
<feature type="transmembrane region" description="Helical" evidence="5">
    <location>
        <begin position="295"/>
        <end position="313"/>
    </location>
</feature>
<dbReference type="GO" id="GO:0005262">
    <property type="term" value="F:calcium channel activity"/>
    <property type="evidence" value="ECO:0007669"/>
    <property type="project" value="TreeGrafter"/>
</dbReference>
<feature type="transmembrane region" description="Helical" evidence="5">
    <location>
        <begin position="198"/>
        <end position="225"/>
    </location>
</feature>
<comment type="caution">
    <text evidence="7">The sequence shown here is derived from an EMBL/GenBank/DDBJ whole genome shotgun (WGS) entry which is preliminary data.</text>
</comment>
<dbReference type="AlphaFoldDB" id="A0A1G2LEY1"/>
<keyword evidence="4 5" id="KW-0472">Membrane</keyword>
<dbReference type="GO" id="GO:0005886">
    <property type="term" value="C:plasma membrane"/>
    <property type="evidence" value="ECO:0007669"/>
    <property type="project" value="TreeGrafter"/>
</dbReference>
<accession>A0A1G2LEY1</accession>
<feature type="transmembrane region" description="Helical" evidence="5">
    <location>
        <begin position="132"/>
        <end position="149"/>
    </location>
</feature>
<evidence type="ECO:0000259" key="6">
    <source>
        <dbReference type="Pfam" id="PF01699"/>
    </source>
</evidence>
<dbReference type="InterPro" id="IPR004837">
    <property type="entry name" value="NaCa_Exmemb"/>
</dbReference>
<feature type="transmembrane region" description="Helical" evidence="5">
    <location>
        <begin position="264"/>
        <end position="283"/>
    </location>
</feature>
<keyword evidence="2 5" id="KW-0812">Transmembrane</keyword>
<dbReference type="Gene3D" id="1.20.1420.30">
    <property type="entry name" value="NCX, central ion-binding region"/>
    <property type="match status" value="1"/>
</dbReference>
<evidence type="ECO:0000256" key="4">
    <source>
        <dbReference type="ARBA" id="ARBA00023136"/>
    </source>
</evidence>
<sequence length="314" mass="32418">MSASSLLILAAAFITLFASGGMLVRALTAIGRMVHVSEFALAALLVAIATSLPEFFVGISSALSGVPSLSLGDLIGANVLNLTVILGIGILLSGGIAFDRSMRISDFLAALAVAVLPIILALDRVISRTDGIILLLACIVYFAVLLAFDREPSEVNNVASPAAERIFRESIRFVVGAFLLIVSSAIMVTLAAEGAIAFRLPILFVGILVAFGTTLPELVFAVMAARIRHGAMSLGNAVGTVAVNIGGILGFIALLRPIAISEPLPAFLGMGVTVALMAALAFLGLRKKSLSPSAGAFLVMVGVVFIVLETFLAL</sequence>
<name>A0A1G2LEY1_9BACT</name>
<evidence type="ECO:0000256" key="3">
    <source>
        <dbReference type="ARBA" id="ARBA00022989"/>
    </source>
</evidence>
<dbReference type="PANTHER" id="PTHR10846">
    <property type="entry name" value="SODIUM/POTASSIUM/CALCIUM EXCHANGER"/>
    <property type="match status" value="1"/>
</dbReference>
<feature type="domain" description="Sodium/calcium exchanger membrane region" evidence="6">
    <location>
        <begin position="5"/>
        <end position="145"/>
    </location>
</feature>
<feature type="transmembrane region" description="Helical" evidence="5">
    <location>
        <begin position="170"/>
        <end position="192"/>
    </location>
</feature>
<evidence type="ECO:0000313" key="7">
    <source>
        <dbReference type="EMBL" id="OHA10195.1"/>
    </source>
</evidence>
<dbReference type="GO" id="GO:0006874">
    <property type="term" value="P:intracellular calcium ion homeostasis"/>
    <property type="evidence" value="ECO:0007669"/>
    <property type="project" value="TreeGrafter"/>
</dbReference>
<feature type="transmembrane region" description="Helical" evidence="5">
    <location>
        <begin position="39"/>
        <end position="59"/>
    </location>
</feature>
<evidence type="ECO:0000313" key="8">
    <source>
        <dbReference type="Proteomes" id="UP000178977"/>
    </source>
</evidence>
<evidence type="ECO:0000256" key="5">
    <source>
        <dbReference type="SAM" id="Phobius"/>
    </source>
</evidence>
<reference evidence="7 8" key="1">
    <citation type="journal article" date="2016" name="Nat. Commun.">
        <title>Thousands of microbial genomes shed light on interconnected biogeochemical processes in an aquifer system.</title>
        <authorList>
            <person name="Anantharaman K."/>
            <person name="Brown C.T."/>
            <person name="Hug L.A."/>
            <person name="Sharon I."/>
            <person name="Castelle C.J."/>
            <person name="Probst A.J."/>
            <person name="Thomas B.C."/>
            <person name="Singh A."/>
            <person name="Wilkins M.J."/>
            <person name="Karaoz U."/>
            <person name="Brodie E.L."/>
            <person name="Williams K.H."/>
            <person name="Hubbard S.S."/>
            <person name="Banfield J.F."/>
        </authorList>
    </citation>
    <scope>NUCLEOTIDE SEQUENCE [LARGE SCALE GENOMIC DNA]</scope>
</reference>
<comment type="subcellular location">
    <subcellularLocation>
        <location evidence="1">Membrane</location>
        <topology evidence="1">Multi-pass membrane protein</topology>
    </subcellularLocation>
</comment>
<evidence type="ECO:0000256" key="2">
    <source>
        <dbReference type="ARBA" id="ARBA00022692"/>
    </source>
</evidence>
<protein>
    <recommendedName>
        <fullName evidence="6">Sodium/calcium exchanger membrane region domain-containing protein</fullName>
    </recommendedName>
</protein>
<proteinExistence type="predicted"/>
<dbReference type="STRING" id="1802281.A3A44_01195"/>
<dbReference type="InterPro" id="IPR004481">
    <property type="entry name" value="K/Na/Ca-exchanger"/>
</dbReference>
<dbReference type="Proteomes" id="UP000178977">
    <property type="component" value="Unassembled WGS sequence"/>
</dbReference>
<organism evidence="7 8">
    <name type="scientific">Candidatus Sungbacteria bacterium RIFCSPLOWO2_01_FULL_60_25</name>
    <dbReference type="NCBI Taxonomy" id="1802281"/>
    <lineage>
        <taxon>Bacteria</taxon>
        <taxon>Candidatus Sungiibacteriota</taxon>
    </lineage>
</organism>
<dbReference type="EMBL" id="MHQT01000001">
    <property type="protein sequence ID" value="OHA10195.1"/>
    <property type="molecule type" value="Genomic_DNA"/>
</dbReference>
<gene>
    <name evidence="7" type="ORF">A3A44_01195</name>
</gene>
<keyword evidence="3 5" id="KW-1133">Transmembrane helix</keyword>
<feature type="domain" description="Sodium/calcium exchanger membrane region" evidence="6">
    <location>
        <begin position="173"/>
        <end position="308"/>
    </location>
</feature>